<dbReference type="Pfam" id="PF07776">
    <property type="entry name" value="zf-AD"/>
    <property type="match status" value="1"/>
</dbReference>
<evidence type="ECO:0000256" key="3">
    <source>
        <dbReference type="ARBA" id="ARBA00022737"/>
    </source>
</evidence>
<reference evidence="8" key="2">
    <citation type="submission" date="2020-05" db="UniProtKB">
        <authorList>
            <consortium name="EnsemblMetazoa"/>
        </authorList>
    </citation>
    <scope>IDENTIFICATION</scope>
    <source>
        <strain evidence="8">Indian</strain>
    </source>
</reference>
<dbReference type="AlphaFoldDB" id="A0A182XXJ9"/>
<keyword evidence="5" id="KW-0862">Zinc</keyword>
<organism evidence="8 9">
    <name type="scientific">Anopheles stephensi</name>
    <name type="common">Indo-Pakistan malaria mosquito</name>
    <dbReference type="NCBI Taxonomy" id="30069"/>
    <lineage>
        <taxon>Eukaryota</taxon>
        <taxon>Metazoa</taxon>
        <taxon>Ecdysozoa</taxon>
        <taxon>Arthropoda</taxon>
        <taxon>Hexapoda</taxon>
        <taxon>Insecta</taxon>
        <taxon>Pterygota</taxon>
        <taxon>Neoptera</taxon>
        <taxon>Endopterygota</taxon>
        <taxon>Diptera</taxon>
        <taxon>Nematocera</taxon>
        <taxon>Culicoidea</taxon>
        <taxon>Culicidae</taxon>
        <taxon>Anophelinae</taxon>
        <taxon>Anopheles</taxon>
    </lineage>
</organism>
<evidence type="ECO:0000256" key="2">
    <source>
        <dbReference type="ARBA" id="ARBA00022723"/>
    </source>
</evidence>
<dbReference type="PROSITE" id="PS51915">
    <property type="entry name" value="ZAD"/>
    <property type="match status" value="1"/>
</dbReference>
<dbReference type="PROSITE" id="PS50157">
    <property type="entry name" value="ZINC_FINGER_C2H2_2"/>
    <property type="match status" value="1"/>
</dbReference>
<dbReference type="PANTHER" id="PTHR24406">
    <property type="entry name" value="TRANSCRIPTIONAL REPRESSOR CTCFL-RELATED"/>
    <property type="match status" value="1"/>
</dbReference>
<evidence type="ECO:0000256" key="5">
    <source>
        <dbReference type="ARBA" id="ARBA00022833"/>
    </source>
</evidence>
<dbReference type="VEuPathDB" id="VectorBase:ASTE002164"/>
<name>A0A182XXJ9_ANOST</name>
<dbReference type="SUPFAM" id="SSF57716">
    <property type="entry name" value="Glucocorticoid receptor-like (DNA-binding domain)"/>
    <property type="match status" value="1"/>
</dbReference>
<feature type="region of interest" description="Disordered" evidence="7">
    <location>
        <begin position="126"/>
        <end position="172"/>
    </location>
</feature>
<dbReference type="Gene3D" id="3.40.1800.20">
    <property type="match status" value="1"/>
</dbReference>
<proteinExistence type="predicted"/>
<dbReference type="GO" id="GO:0005634">
    <property type="term" value="C:nucleus"/>
    <property type="evidence" value="ECO:0007669"/>
    <property type="project" value="UniProtKB-SubCell"/>
</dbReference>
<keyword evidence="9" id="KW-1185">Reference proteome</keyword>
<dbReference type="EnsemblMetazoa" id="ASTEI00935-RA">
    <property type="protein sequence ID" value="ASTEI00935-PA"/>
    <property type="gene ID" value="ASTEI00935"/>
</dbReference>
<sequence>MAFLASTCCRLCLNSPPSDSLVFSIFDTFQGKVLSQLIEELFAIKVLEEDRLRSLCLECVNRINTVHKIKQLFVENDRKLHELQPNDPPSSDPSFVEELVYDVFSVGNADSTGTPGEGSSVVHEIATQESSKAAAPSPSQASIDEVTNDGTPADLYLDAKDEPAHSSPTSLAAVAQPTQLPQNKCYFCGVIFESQIQFIHHLPSHFDDVPYTCLECDGLVFKTVREASKHISYHDANERPFKCRICTLRFPTRVNSLTHERKIHRFKLKRMEATKGKGPASKQR</sequence>
<accession>A0A182XXJ9</accession>
<dbReference type="STRING" id="30069.A0A182XXJ9"/>
<evidence type="ECO:0000313" key="9">
    <source>
        <dbReference type="Proteomes" id="UP000076408"/>
    </source>
</evidence>
<reference evidence="9" key="1">
    <citation type="journal article" date="2014" name="Genome Biol.">
        <title>Genome analysis of a major urban malaria vector mosquito, Anopheles stephensi.</title>
        <authorList>
            <person name="Jiang X."/>
            <person name="Peery A."/>
            <person name="Hall A.B."/>
            <person name="Sharma A."/>
            <person name="Chen X.G."/>
            <person name="Waterhouse R.M."/>
            <person name="Komissarov A."/>
            <person name="Riehle M.M."/>
            <person name="Shouche Y."/>
            <person name="Sharakhova M.V."/>
            <person name="Lawson D."/>
            <person name="Pakpour N."/>
            <person name="Arensburger P."/>
            <person name="Davidson V.L."/>
            <person name="Eiglmeier K."/>
            <person name="Emrich S."/>
            <person name="George P."/>
            <person name="Kennedy R.C."/>
            <person name="Mane S.P."/>
            <person name="Maslen G."/>
            <person name="Oringanje C."/>
            <person name="Qi Y."/>
            <person name="Settlage R."/>
            <person name="Tojo M."/>
            <person name="Tubio J.M."/>
            <person name="Unger M.F."/>
            <person name="Wang B."/>
            <person name="Vernick K.D."/>
            <person name="Ribeiro J.M."/>
            <person name="James A.A."/>
            <person name="Michel K."/>
            <person name="Riehle M.A."/>
            <person name="Luckhart S."/>
            <person name="Sharakhov I.V."/>
            <person name="Tu Z."/>
        </authorList>
    </citation>
    <scope>NUCLEOTIDE SEQUENCE [LARGE SCALE GENOMIC DNA]</scope>
    <source>
        <strain evidence="9">Indian</strain>
    </source>
</reference>
<feature type="compositionally biased region" description="Low complexity" evidence="7">
    <location>
        <begin position="130"/>
        <end position="142"/>
    </location>
</feature>
<evidence type="ECO:0000256" key="7">
    <source>
        <dbReference type="SAM" id="MobiDB-lite"/>
    </source>
</evidence>
<keyword evidence="4" id="KW-0863">Zinc-finger</keyword>
<dbReference type="InterPro" id="IPR013087">
    <property type="entry name" value="Znf_C2H2_type"/>
</dbReference>
<protein>
    <submittedName>
        <fullName evidence="8">Uncharacterized protein</fullName>
    </submittedName>
</protein>
<dbReference type="Proteomes" id="UP000076408">
    <property type="component" value="Unassembled WGS sequence"/>
</dbReference>
<dbReference type="GO" id="GO:0008270">
    <property type="term" value="F:zinc ion binding"/>
    <property type="evidence" value="ECO:0007669"/>
    <property type="project" value="UniProtKB-UniRule"/>
</dbReference>
<dbReference type="VEuPathDB" id="VectorBase:ASTEI20_044860"/>
<dbReference type="SUPFAM" id="SSF57667">
    <property type="entry name" value="beta-beta-alpha zinc fingers"/>
    <property type="match status" value="1"/>
</dbReference>
<keyword evidence="6" id="KW-0539">Nucleus</keyword>
<keyword evidence="2" id="KW-0479">Metal-binding</keyword>
<evidence type="ECO:0000256" key="1">
    <source>
        <dbReference type="ARBA" id="ARBA00004123"/>
    </source>
</evidence>
<dbReference type="VEuPathDB" id="VectorBase:ASTEI00935"/>
<keyword evidence="3" id="KW-0677">Repeat</keyword>
<evidence type="ECO:0000313" key="8">
    <source>
        <dbReference type="EnsemblMetazoa" id="ASTEI00935-PA"/>
    </source>
</evidence>
<dbReference type="SMART" id="SM00355">
    <property type="entry name" value="ZnF_C2H2"/>
    <property type="match status" value="3"/>
</dbReference>
<dbReference type="SMART" id="SM00868">
    <property type="entry name" value="zf-AD"/>
    <property type="match status" value="1"/>
</dbReference>
<dbReference type="InterPro" id="IPR012934">
    <property type="entry name" value="Znf_AD"/>
</dbReference>
<evidence type="ECO:0000256" key="4">
    <source>
        <dbReference type="ARBA" id="ARBA00022771"/>
    </source>
</evidence>
<dbReference type="InterPro" id="IPR050888">
    <property type="entry name" value="ZnF_C2H2-type_TF"/>
</dbReference>
<evidence type="ECO:0000256" key="6">
    <source>
        <dbReference type="ARBA" id="ARBA00023242"/>
    </source>
</evidence>
<dbReference type="PROSITE" id="PS00028">
    <property type="entry name" value="ZINC_FINGER_C2H2_1"/>
    <property type="match status" value="2"/>
</dbReference>
<dbReference type="InterPro" id="IPR036236">
    <property type="entry name" value="Znf_C2H2_sf"/>
</dbReference>
<comment type="subcellular location">
    <subcellularLocation>
        <location evidence="1">Nucleus</location>
    </subcellularLocation>
</comment>
<dbReference type="Gene3D" id="3.30.160.60">
    <property type="entry name" value="Classic Zinc Finger"/>
    <property type="match status" value="1"/>
</dbReference>